<protein>
    <submittedName>
        <fullName evidence="1">Uncharacterized protein</fullName>
    </submittedName>
</protein>
<organism evidence="1">
    <name type="scientific">Anguilla anguilla</name>
    <name type="common">European freshwater eel</name>
    <name type="synonym">Muraena anguilla</name>
    <dbReference type="NCBI Taxonomy" id="7936"/>
    <lineage>
        <taxon>Eukaryota</taxon>
        <taxon>Metazoa</taxon>
        <taxon>Chordata</taxon>
        <taxon>Craniata</taxon>
        <taxon>Vertebrata</taxon>
        <taxon>Euteleostomi</taxon>
        <taxon>Actinopterygii</taxon>
        <taxon>Neopterygii</taxon>
        <taxon>Teleostei</taxon>
        <taxon>Anguilliformes</taxon>
        <taxon>Anguillidae</taxon>
        <taxon>Anguilla</taxon>
    </lineage>
</organism>
<proteinExistence type="predicted"/>
<accession>A0A0E9PLF2</accession>
<evidence type="ECO:0000313" key="1">
    <source>
        <dbReference type="EMBL" id="JAH05319.1"/>
    </source>
</evidence>
<dbReference type="AlphaFoldDB" id="A0A0E9PLF2"/>
<sequence>MAPVWWLQSFSLIVRVKTPLRLSHNFHSCDIFHKTGRGETTLVSNVNKTNERTRDLKQ</sequence>
<reference evidence="1" key="1">
    <citation type="submission" date="2014-11" db="EMBL/GenBank/DDBJ databases">
        <authorList>
            <person name="Amaro Gonzalez C."/>
        </authorList>
    </citation>
    <scope>NUCLEOTIDE SEQUENCE</scope>
</reference>
<name>A0A0E9PLF2_ANGAN</name>
<dbReference type="EMBL" id="GBXM01103258">
    <property type="protein sequence ID" value="JAH05319.1"/>
    <property type="molecule type" value="Transcribed_RNA"/>
</dbReference>
<reference evidence="1" key="2">
    <citation type="journal article" date="2015" name="Fish Shellfish Immunol.">
        <title>Early steps in the European eel (Anguilla anguilla)-Vibrio vulnificus interaction in the gills: Role of the RtxA13 toxin.</title>
        <authorList>
            <person name="Callol A."/>
            <person name="Pajuelo D."/>
            <person name="Ebbesson L."/>
            <person name="Teles M."/>
            <person name="MacKenzie S."/>
            <person name="Amaro C."/>
        </authorList>
    </citation>
    <scope>NUCLEOTIDE SEQUENCE</scope>
</reference>